<name>A0A3R9P3F1_9BACT</name>
<dbReference type="OrthoDB" id="1494523at2"/>
<dbReference type="AlphaFoldDB" id="A0A3R9P3F1"/>
<feature type="compositionally biased region" description="Low complexity" evidence="1">
    <location>
        <begin position="33"/>
        <end position="47"/>
    </location>
</feature>
<dbReference type="EMBL" id="RWIT01000003">
    <property type="protein sequence ID" value="RSK49289.1"/>
    <property type="molecule type" value="Genomic_DNA"/>
</dbReference>
<reference evidence="2 3" key="1">
    <citation type="submission" date="2018-12" db="EMBL/GenBank/DDBJ databases">
        <authorList>
            <person name="Feng G."/>
            <person name="Zhu H."/>
        </authorList>
    </citation>
    <scope>NUCLEOTIDE SEQUENCE [LARGE SCALE GENOMIC DNA]</scope>
    <source>
        <strain evidence="2 3">KCTC 12533</strain>
    </source>
</reference>
<gene>
    <name evidence="2" type="ORF">EI291_07255</name>
</gene>
<feature type="region of interest" description="Disordered" evidence="1">
    <location>
        <begin position="25"/>
        <end position="62"/>
    </location>
</feature>
<feature type="compositionally biased region" description="Polar residues" evidence="1">
    <location>
        <begin position="50"/>
        <end position="62"/>
    </location>
</feature>
<dbReference type="PROSITE" id="PS51257">
    <property type="entry name" value="PROKAR_LIPOPROTEIN"/>
    <property type="match status" value="1"/>
</dbReference>
<organism evidence="2 3">
    <name type="scientific">Hymenobacter rigui</name>
    <dbReference type="NCBI Taxonomy" id="334424"/>
    <lineage>
        <taxon>Bacteria</taxon>
        <taxon>Pseudomonadati</taxon>
        <taxon>Bacteroidota</taxon>
        <taxon>Cytophagia</taxon>
        <taxon>Cytophagales</taxon>
        <taxon>Hymenobacteraceae</taxon>
        <taxon>Hymenobacter</taxon>
    </lineage>
</organism>
<accession>A0A3R9P3F1</accession>
<dbReference type="Proteomes" id="UP000273500">
    <property type="component" value="Unassembled WGS sequence"/>
</dbReference>
<sequence>MKRFFLLLAFSSFLISCEQRTESQKEAAVKESQPAPAQPAADAQVPPLTRDSSTGKMATPATTPTEQAVLAIRKEFARINSLRLKAKKRTFVCDAENTITYYTDNGKVVKIVLDWGFVGDGASKYEYYYRDGKLLFTYKVHTGGPAGLPETRNEERTYVQNDKTIRYLKNQRAGACPVCRFDASSREYEALRAYTAADVTPALCK</sequence>
<proteinExistence type="predicted"/>
<protein>
    <submittedName>
        <fullName evidence="2">Uncharacterized protein</fullName>
    </submittedName>
</protein>
<evidence type="ECO:0000313" key="3">
    <source>
        <dbReference type="Proteomes" id="UP000273500"/>
    </source>
</evidence>
<dbReference type="RefSeq" id="WP_125419148.1">
    <property type="nucleotide sequence ID" value="NZ_RWIT01000003.1"/>
</dbReference>
<evidence type="ECO:0000256" key="1">
    <source>
        <dbReference type="SAM" id="MobiDB-lite"/>
    </source>
</evidence>
<keyword evidence="3" id="KW-1185">Reference proteome</keyword>
<comment type="caution">
    <text evidence="2">The sequence shown here is derived from an EMBL/GenBank/DDBJ whole genome shotgun (WGS) entry which is preliminary data.</text>
</comment>
<evidence type="ECO:0000313" key="2">
    <source>
        <dbReference type="EMBL" id="RSK49289.1"/>
    </source>
</evidence>